<evidence type="ECO:0000259" key="1">
    <source>
        <dbReference type="Pfam" id="PF01208"/>
    </source>
</evidence>
<organism evidence="2 3">
    <name type="scientific">Candidatus Zymogenus saltonus</name>
    <dbReference type="NCBI Taxonomy" id="2844893"/>
    <lineage>
        <taxon>Bacteria</taxon>
        <taxon>Deltaproteobacteria</taxon>
        <taxon>Candidatus Zymogenia</taxon>
        <taxon>Candidatus Zymogeniales</taxon>
        <taxon>Candidatus Zymogenaceae</taxon>
        <taxon>Candidatus Zymogenus</taxon>
    </lineage>
</organism>
<dbReference type="GO" id="GO:0006779">
    <property type="term" value="P:porphyrin-containing compound biosynthetic process"/>
    <property type="evidence" value="ECO:0007669"/>
    <property type="project" value="InterPro"/>
</dbReference>
<dbReference type="InterPro" id="IPR000257">
    <property type="entry name" value="Uroporphyrinogen_deCOase"/>
</dbReference>
<dbReference type="InterPro" id="IPR038071">
    <property type="entry name" value="UROD/MetE-like_sf"/>
</dbReference>
<evidence type="ECO:0000313" key="3">
    <source>
        <dbReference type="Proteomes" id="UP000809273"/>
    </source>
</evidence>
<dbReference type="SUPFAM" id="SSF51726">
    <property type="entry name" value="UROD/MetE-like"/>
    <property type="match status" value="1"/>
</dbReference>
<dbReference type="GO" id="GO:0004853">
    <property type="term" value="F:uroporphyrinogen decarboxylase activity"/>
    <property type="evidence" value="ECO:0007669"/>
    <property type="project" value="InterPro"/>
</dbReference>
<evidence type="ECO:0000313" key="2">
    <source>
        <dbReference type="EMBL" id="MBN1573198.1"/>
    </source>
</evidence>
<feature type="domain" description="Uroporphyrinogen decarboxylase (URO-D)" evidence="1">
    <location>
        <begin position="129"/>
        <end position="381"/>
    </location>
</feature>
<dbReference type="Proteomes" id="UP000809273">
    <property type="component" value="Unassembled WGS sequence"/>
</dbReference>
<protein>
    <recommendedName>
        <fullName evidence="1">Uroporphyrinogen decarboxylase (URO-D) domain-containing protein</fullName>
    </recommendedName>
</protein>
<sequence length="388" mass="44882">MNKKERVEAALNHKKPDRVPTISCMDVQKYVYDSLNEIPVNTYKYLINPVTAKIIDFTSPLLNYMEVFDKDVTEFMLKKTESDVKMGFDSTWNIYANIFRFKNSKFMTDVYGGRLYKITDDGYGNMDTPMFVEGTFRTPDDWRRFNKKHWEALPEKMFKFNVLINREFGDDIYIFGSLFMGLFENAWQPFGFNTFSRLLKKERGFMEELIEYNKNMYLKCVDASIDAGLPGFIVSDDQAYKSGPMVNPKTMDELFGEPYREITDHAHKKGVPMVIHTDGWTIPLLKYYKKWGFDGQHSLEPTANVNLADVRAEIGEDMALLGHLDIAHVLSHGTREEVFAHVKDSIKEGGKNGNLILGPCNSHADIRVENMSWMMEAIEEYGNYPLKI</sequence>
<reference evidence="2" key="1">
    <citation type="journal article" date="2021" name="Environ. Microbiol.">
        <title>Genomic characterization of three novel Desulfobacterota classes expand the metabolic and phylogenetic diversity of the phylum.</title>
        <authorList>
            <person name="Murphy C.L."/>
            <person name="Biggerstaff J."/>
            <person name="Eichhorn A."/>
            <person name="Ewing E."/>
            <person name="Shahan R."/>
            <person name="Soriano D."/>
            <person name="Stewart S."/>
            <person name="VanMol K."/>
            <person name="Walker R."/>
            <person name="Walters P."/>
            <person name="Elshahed M.S."/>
            <person name="Youssef N.H."/>
        </authorList>
    </citation>
    <scope>NUCLEOTIDE SEQUENCE</scope>
    <source>
        <strain evidence="2">Zod_Metabat.24</strain>
    </source>
</reference>
<dbReference type="PANTHER" id="PTHR47099">
    <property type="entry name" value="METHYLCOBAMIDE:COM METHYLTRANSFERASE MTBA"/>
    <property type="match status" value="1"/>
</dbReference>
<accession>A0A9D8PP81</accession>
<dbReference type="Gene3D" id="3.20.20.210">
    <property type="match status" value="1"/>
</dbReference>
<dbReference type="Pfam" id="PF01208">
    <property type="entry name" value="URO-D"/>
    <property type="match status" value="1"/>
</dbReference>
<dbReference type="PANTHER" id="PTHR47099:SF1">
    <property type="entry name" value="METHYLCOBAMIDE:COM METHYLTRANSFERASE MTBA"/>
    <property type="match status" value="1"/>
</dbReference>
<dbReference type="EMBL" id="JAFGIX010000042">
    <property type="protein sequence ID" value="MBN1573198.1"/>
    <property type="molecule type" value="Genomic_DNA"/>
</dbReference>
<reference evidence="2" key="2">
    <citation type="submission" date="2021-01" db="EMBL/GenBank/DDBJ databases">
        <authorList>
            <person name="Hahn C.R."/>
            <person name="Youssef N.H."/>
            <person name="Elshahed M."/>
        </authorList>
    </citation>
    <scope>NUCLEOTIDE SEQUENCE</scope>
    <source>
        <strain evidence="2">Zod_Metabat.24</strain>
    </source>
</reference>
<dbReference type="AlphaFoldDB" id="A0A9D8PP81"/>
<name>A0A9D8PP81_9DELT</name>
<gene>
    <name evidence="2" type="ORF">JW984_08395</name>
</gene>
<comment type="caution">
    <text evidence="2">The sequence shown here is derived from an EMBL/GenBank/DDBJ whole genome shotgun (WGS) entry which is preliminary data.</text>
</comment>
<dbReference type="InterPro" id="IPR052024">
    <property type="entry name" value="Methanogen_methyltrans"/>
</dbReference>
<proteinExistence type="predicted"/>